<organism evidence="2 3">
    <name type="scientific">Skermanella cutis</name>
    <dbReference type="NCBI Taxonomy" id="2775420"/>
    <lineage>
        <taxon>Bacteria</taxon>
        <taxon>Pseudomonadati</taxon>
        <taxon>Pseudomonadota</taxon>
        <taxon>Alphaproteobacteria</taxon>
        <taxon>Rhodospirillales</taxon>
        <taxon>Azospirillaceae</taxon>
        <taxon>Skermanella</taxon>
    </lineage>
</organism>
<name>A0ABX7B473_9PROT</name>
<evidence type="ECO:0000313" key="3">
    <source>
        <dbReference type="Proteomes" id="UP000595197"/>
    </source>
</evidence>
<feature type="region of interest" description="Disordered" evidence="1">
    <location>
        <begin position="1"/>
        <end position="66"/>
    </location>
</feature>
<evidence type="ECO:0000313" key="2">
    <source>
        <dbReference type="EMBL" id="QQP89159.1"/>
    </source>
</evidence>
<keyword evidence="3" id="KW-1185">Reference proteome</keyword>
<reference evidence="2" key="1">
    <citation type="submission" date="2021-02" db="EMBL/GenBank/DDBJ databases">
        <title>Skermanella TT6 skin isolate.</title>
        <authorList>
            <person name="Lee K."/>
            <person name="Ganzorig M."/>
        </authorList>
    </citation>
    <scope>NUCLEOTIDE SEQUENCE</scope>
    <source>
        <strain evidence="2">TT6</strain>
    </source>
</reference>
<evidence type="ECO:0000256" key="1">
    <source>
        <dbReference type="SAM" id="MobiDB-lite"/>
    </source>
</evidence>
<dbReference type="RefSeq" id="WP_201075073.1">
    <property type="nucleotide sequence ID" value="NZ_CP067420.1"/>
</dbReference>
<dbReference type="EMBL" id="CP067420">
    <property type="protein sequence ID" value="QQP89159.1"/>
    <property type="molecule type" value="Genomic_DNA"/>
</dbReference>
<sequence length="66" mass="6744">MTDHDIRGLTPGVSTIEPADSGTVPHVNAAGGRPPMPVPRDPQAPEEAGPSPRLELADGAAAHDDK</sequence>
<accession>A0ABX7B473</accession>
<protein>
    <submittedName>
        <fullName evidence="2">Uncharacterized protein</fullName>
    </submittedName>
</protein>
<proteinExistence type="predicted"/>
<gene>
    <name evidence="2" type="ORF">IGS68_24725</name>
</gene>
<dbReference type="Proteomes" id="UP000595197">
    <property type="component" value="Chromosome"/>
</dbReference>